<dbReference type="PANTHER" id="PTHR24416">
    <property type="entry name" value="TYROSINE-PROTEIN KINASE RECEPTOR"/>
    <property type="match status" value="1"/>
</dbReference>
<sequence>MFIYLSEHDEKEGTDEENIDSKRSSDSTSPTVDLTTYITFSDFSTFSADDLELVKKLEMSRDRLICDTSQESSSLLGSGFFGQVYSGSLKTNDENSVTVAVKVLKDDFRAPDLRHFIEEAATLIKATGHENVISVIGTCVLDVLTKNSNSPNTLTPILVMELASGGNLRSYLLRCKSSAEDQASASFSIHDGRVSELISFAYQVSLGMEHLCSKKILHRDLAARNVLLTENKVVKIGDFGLSKHVAQKGYYRVCSRWEKPAKWTSPEALMFDKYTIASD</sequence>
<keyword evidence="5" id="KW-0547">Nucleotide-binding</keyword>
<accession>F6W6H7</accession>
<evidence type="ECO:0000313" key="9">
    <source>
        <dbReference type="Proteomes" id="UP000008144"/>
    </source>
</evidence>
<reference evidence="9" key="1">
    <citation type="journal article" date="2002" name="Science">
        <title>The draft genome of Ciona intestinalis: insights into chordate and vertebrate origins.</title>
        <authorList>
            <person name="Dehal P."/>
            <person name="Satou Y."/>
            <person name="Campbell R.K."/>
            <person name="Chapman J."/>
            <person name="Degnan B."/>
            <person name="De Tomaso A."/>
            <person name="Davidson B."/>
            <person name="Di Gregorio A."/>
            <person name="Gelpke M."/>
            <person name="Goodstein D.M."/>
            <person name="Harafuji N."/>
            <person name="Hastings K.E."/>
            <person name="Ho I."/>
            <person name="Hotta K."/>
            <person name="Huang W."/>
            <person name="Kawashima T."/>
            <person name="Lemaire P."/>
            <person name="Martinez D."/>
            <person name="Meinertzhagen I.A."/>
            <person name="Necula S."/>
            <person name="Nonaka M."/>
            <person name="Putnam N."/>
            <person name="Rash S."/>
            <person name="Saiga H."/>
            <person name="Satake M."/>
            <person name="Terry A."/>
            <person name="Yamada L."/>
            <person name="Wang H.G."/>
            <person name="Awazu S."/>
            <person name="Azumi K."/>
            <person name="Boore J."/>
            <person name="Branno M."/>
            <person name="Chin-Bow S."/>
            <person name="DeSantis R."/>
            <person name="Doyle S."/>
            <person name="Francino P."/>
            <person name="Keys D.N."/>
            <person name="Haga S."/>
            <person name="Hayashi H."/>
            <person name="Hino K."/>
            <person name="Imai K.S."/>
            <person name="Inaba K."/>
            <person name="Kano S."/>
            <person name="Kobayashi K."/>
            <person name="Kobayashi M."/>
            <person name="Lee B.I."/>
            <person name="Makabe K.W."/>
            <person name="Manohar C."/>
            <person name="Matassi G."/>
            <person name="Medina M."/>
            <person name="Mochizuki Y."/>
            <person name="Mount S."/>
            <person name="Morishita T."/>
            <person name="Miura S."/>
            <person name="Nakayama A."/>
            <person name="Nishizaka S."/>
            <person name="Nomoto H."/>
            <person name="Ohta F."/>
            <person name="Oishi K."/>
            <person name="Rigoutsos I."/>
            <person name="Sano M."/>
            <person name="Sasaki A."/>
            <person name="Sasakura Y."/>
            <person name="Shoguchi E."/>
            <person name="Shin-i T."/>
            <person name="Spagnuolo A."/>
            <person name="Stainier D."/>
            <person name="Suzuki M.M."/>
            <person name="Tassy O."/>
            <person name="Takatori N."/>
            <person name="Tokuoka M."/>
            <person name="Yagi K."/>
            <person name="Yoshizaki F."/>
            <person name="Wada S."/>
            <person name="Zhang C."/>
            <person name="Hyatt P.D."/>
            <person name="Larimer F."/>
            <person name="Detter C."/>
            <person name="Doggett N."/>
            <person name="Glavina T."/>
            <person name="Hawkins T."/>
            <person name="Richardson P."/>
            <person name="Lucas S."/>
            <person name="Kohara Y."/>
            <person name="Levine M."/>
            <person name="Satoh N."/>
            <person name="Rokhsar D.S."/>
        </authorList>
    </citation>
    <scope>NUCLEOTIDE SEQUENCE [LARGE SCALE GENOMIC DNA]</scope>
</reference>
<dbReference type="EMBL" id="EAAA01001499">
    <property type="status" value="NOT_ANNOTATED_CDS"/>
    <property type="molecule type" value="Genomic_DNA"/>
</dbReference>
<dbReference type="PROSITE" id="PS00107">
    <property type="entry name" value="PROTEIN_KINASE_ATP"/>
    <property type="match status" value="1"/>
</dbReference>
<dbReference type="InterPro" id="IPR017441">
    <property type="entry name" value="Protein_kinase_ATP_BS"/>
</dbReference>
<dbReference type="SUPFAM" id="SSF56112">
    <property type="entry name" value="Protein kinase-like (PK-like)"/>
    <property type="match status" value="1"/>
</dbReference>
<evidence type="ECO:0000256" key="5">
    <source>
        <dbReference type="PROSITE-ProRule" id="PRU10141"/>
    </source>
</evidence>
<evidence type="ECO:0000256" key="6">
    <source>
        <dbReference type="SAM" id="MobiDB-lite"/>
    </source>
</evidence>
<evidence type="ECO:0000256" key="1">
    <source>
        <dbReference type="ARBA" id="ARBA00004479"/>
    </source>
</evidence>
<organism evidence="8 9">
    <name type="scientific">Ciona intestinalis</name>
    <name type="common">Transparent sea squirt</name>
    <name type="synonym">Ascidia intestinalis</name>
    <dbReference type="NCBI Taxonomy" id="7719"/>
    <lineage>
        <taxon>Eukaryota</taxon>
        <taxon>Metazoa</taxon>
        <taxon>Chordata</taxon>
        <taxon>Tunicata</taxon>
        <taxon>Ascidiacea</taxon>
        <taxon>Phlebobranchia</taxon>
        <taxon>Cionidae</taxon>
        <taxon>Ciona</taxon>
    </lineage>
</organism>
<dbReference type="PANTHER" id="PTHR24416:SF611">
    <property type="entry name" value="TYROSINE-PROTEIN KINASE TRANSMEMBRANE RECEPTOR ROR"/>
    <property type="match status" value="1"/>
</dbReference>
<keyword evidence="3" id="KW-0808">Transferase</keyword>
<dbReference type="InterPro" id="IPR001245">
    <property type="entry name" value="Ser-Thr/Tyr_kinase_cat_dom"/>
</dbReference>
<dbReference type="InParanoid" id="F6W6H7"/>
<dbReference type="Pfam" id="PF07714">
    <property type="entry name" value="PK_Tyr_Ser-Thr"/>
    <property type="match status" value="1"/>
</dbReference>
<dbReference type="GeneTree" id="ENSGT00940000167157"/>
<dbReference type="Gene3D" id="1.10.510.10">
    <property type="entry name" value="Transferase(Phosphotransferase) domain 1"/>
    <property type="match status" value="1"/>
</dbReference>
<dbReference type="Ensembl" id="ENSCINT00000004089.3">
    <property type="protein sequence ID" value="ENSCINP00000004089.3"/>
    <property type="gene ID" value="ENSCING00000002024.3"/>
</dbReference>
<keyword evidence="2 5" id="KW-0067">ATP-binding</keyword>
<keyword evidence="3" id="KW-0418">Kinase</keyword>
<keyword evidence="9" id="KW-1185">Reference proteome</keyword>
<reference evidence="8" key="2">
    <citation type="journal article" date="2008" name="Genome Biol.">
        <title>Improved genome assembly and evidence-based global gene model set for the chordate Ciona intestinalis: new insight into intron and operon populations.</title>
        <authorList>
            <person name="Satou Y."/>
            <person name="Mineta K."/>
            <person name="Ogasawara M."/>
            <person name="Sasakura Y."/>
            <person name="Shoguchi E."/>
            <person name="Ueno K."/>
            <person name="Yamada L."/>
            <person name="Matsumoto J."/>
            <person name="Wasserscheid J."/>
            <person name="Dewar K."/>
            <person name="Wiley G.B."/>
            <person name="Macmil S.L."/>
            <person name="Roe B.A."/>
            <person name="Zeller R.W."/>
            <person name="Hastings K.E."/>
            <person name="Lemaire P."/>
            <person name="Lindquist E."/>
            <person name="Endo T."/>
            <person name="Hotta K."/>
            <person name="Inaba K."/>
        </authorList>
    </citation>
    <scope>NUCLEOTIDE SEQUENCE [LARGE SCALE GENOMIC DNA]</scope>
    <source>
        <strain evidence="8">wild type</strain>
    </source>
</reference>
<keyword evidence="3" id="KW-0829">Tyrosine-protein kinase</keyword>
<evidence type="ECO:0000256" key="2">
    <source>
        <dbReference type="ARBA" id="ARBA00022840"/>
    </source>
</evidence>
<evidence type="ECO:0000256" key="4">
    <source>
        <dbReference type="ARBA" id="ARBA00051243"/>
    </source>
</evidence>
<protein>
    <recommendedName>
        <fullName evidence="7">Protein kinase domain-containing protein</fullName>
    </recommendedName>
</protein>
<feature type="region of interest" description="Disordered" evidence="6">
    <location>
        <begin position="7"/>
        <end position="30"/>
    </location>
</feature>
<dbReference type="PROSITE" id="PS00109">
    <property type="entry name" value="PROTEIN_KINASE_TYR"/>
    <property type="match status" value="1"/>
</dbReference>
<feature type="binding site" evidence="5">
    <location>
        <position position="102"/>
    </location>
    <ligand>
        <name>ATP</name>
        <dbReference type="ChEBI" id="CHEBI:30616"/>
    </ligand>
</feature>
<proteinExistence type="predicted"/>
<name>F6W6H7_CIOIN</name>
<dbReference type="InterPro" id="IPR011009">
    <property type="entry name" value="Kinase-like_dom_sf"/>
</dbReference>
<comment type="catalytic activity">
    <reaction evidence="4">
        <text>L-tyrosyl-[protein] + ATP = O-phospho-L-tyrosyl-[protein] + ADP + H(+)</text>
        <dbReference type="Rhea" id="RHEA:10596"/>
        <dbReference type="Rhea" id="RHEA-COMP:10136"/>
        <dbReference type="Rhea" id="RHEA-COMP:20101"/>
        <dbReference type="ChEBI" id="CHEBI:15378"/>
        <dbReference type="ChEBI" id="CHEBI:30616"/>
        <dbReference type="ChEBI" id="CHEBI:46858"/>
        <dbReference type="ChEBI" id="CHEBI:61978"/>
        <dbReference type="ChEBI" id="CHEBI:456216"/>
        <dbReference type="EC" id="2.7.10.1"/>
    </reaction>
</comment>
<dbReference type="GO" id="GO:0005524">
    <property type="term" value="F:ATP binding"/>
    <property type="evidence" value="ECO:0007669"/>
    <property type="project" value="UniProtKB-UniRule"/>
</dbReference>
<feature type="domain" description="Protein kinase" evidence="7">
    <location>
        <begin position="70"/>
        <end position="279"/>
    </location>
</feature>
<dbReference type="PRINTS" id="PR00109">
    <property type="entry name" value="TYRKINASE"/>
</dbReference>
<dbReference type="InterPro" id="IPR050122">
    <property type="entry name" value="RTK"/>
</dbReference>
<dbReference type="SMART" id="SM00219">
    <property type="entry name" value="TyrKc"/>
    <property type="match status" value="1"/>
</dbReference>
<comment type="subcellular location">
    <subcellularLocation>
        <location evidence="1">Membrane</location>
        <topology evidence="1">Single-pass type I membrane protein</topology>
    </subcellularLocation>
</comment>
<evidence type="ECO:0000313" key="8">
    <source>
        <dbReference type="Ensembl" id="ENSCINP00000004089.3"/>
    </source>
</evidence>
<dbReference type="PROSITE" id="PS50011">
    <property type="entry name" value="PROTEIN_KINASE_DOM"/>
    <property type="match status" value="1"/>
</dbReference>
<dbReference type="Proteomes" id="UP000008144">
    <property type="component" value="Chromosome 2"/>
</dbReference>
<evidence type="ECO:0000259" key="7">
    <source>
        <dbReference type="PROSITE" id="PS50011"/>
    </source>
</evidence>
<dbReference type="InterPro" id="IPR008266">
    <property type="entry name" value="Tyr_kinase_AS"/>
</dbReference>
<dbReference type="GO" id="GO:0016020">
    <property type="term" value="C:membrane"/>
    <property type="evidence" value="ECO:0007669"/>
    <property type="project" value="UniProtKB-SubCell"/>
</dbReference>
<dbReference type="HOGENOM" id="CLU_000288_7_40_1"/>
<dbReference type="AlphaFoldDB" id="F6W6H7"/>
<evidence type="ECO:0000256" key="3">
    <source>
        <dbReference type="ARBA" id="ARBA00023137"/>
    </source>
</evidence>
<dbReference type="InterPro" id="IPR020635">
    <property type="entry name" value="Tyr_kinase_cat_dom"/>
</dbReference>
<dbReference type="InterPro" id="IPR000719">
    <property type="entry name" value="Prot_kinase_dom"/>
</dbReference>
<dbReference type="STRING" id="7719.ENSCINP00000004089"/>
<dbReference type="Gene3D" id="3.30.200.20">
    <property type="entry name" value="Phosphorylase Kinase, domain 1"/>
    <property type="match status" value="1"/>
</dbReference>
<reference evidence="8" key="4">
    <citation type="submission" date="2025-09" db="UniProtKB">
        <authorList>
            <consortium name="Ensembl"/>
        </authorList>
    </citation>
    <scope>IDENTIFICATION</scope>
</reference>
<dbReference type="OMA" id="SYLLRCK"/>
<reference evidence="8" key="3">
    <citation type="submission" date="2025-08" db="UniProtKB">
        <authorList>
            <consortium name="Ensembl"/>
        </authorList>
    </citation>
    <scope>IDENTIFICATION</scope>
</reference>
<dbReference type="GO" id="GO:0004714">
    <property type="term" value="F:transmembrane receptor protein tyrosine kinase activity"/>
    <property type="evidence" value="ECO:0007669"/>
    <property type="project" value="UniProtKB-EC"/>
</dbReference>